<evidence type="ECO:0000313" key="2">
    <source>
        <dbReference type="EMBL" id="EGZ15767.1"/>
    </source>
</evidence>
<reference evidence="2 3" key="1">
    <citation type="journal article" date="2006" name="Science">
        <title>Phytophthora genome sequences uncover evolutionary origins and mechanisms of pathogenesis.</title>
        <authorList>
            <person name="Tyler B.M."/>
            <person name="Tripathy S."/>
            <person name="Zhang X."/>
            <person name="Dehal P."/>
            <person name="Jiang R.H."/>
            <person name="Aerts A."/>
            <person name="Arredondo F.D."/>
            <person name="Baxter L."/>
            <person name="Bensasson D."/>
            <person name="Beynon J.L."/>
            <person name="Chapman J."/>
            <person name="Damasceno C.M."/>
            <person name="Dorrance A.E."/>
            <person name="Dou D."/>
            <person name="Dickerman A.W."/>
            <person name="Dubchak I.L."/>
            <person name="Garbelotto M."/>
            <person name="Gijzen M."/>
            <person name="Gordon S.G."/>
            <person name="Govers F."/>
            <person name="Grunwald N.J."/>
            <person name="Huang W."/>
            <person name="Ivors K.L."/>
            <person name="Jones R.W."/>
            <person name="Kamoun S."/>
            <person name="Krampis K."/>
            <person name="Lamour K.H."/>
            <person name="Lee M.K."/>
            <person name="McDonald W.H."/>
            <person name="Medina M."/>
            <person name="Meijer H.J."/>
            <person name="Nordberg E.K."/>
            <person name="Maclean D.J."/>
            <person name="Ospina-Giraldo M.D."/>
            <person name="Morris P.F."/>
            <person name="Phuntumart V."/>
            <person name="Putnam N.H."/>
            <person name="Rash S."/>
            <person name="Rose J.K."/>
            <person name="Sakihama Y."/>
            <person name="Salamov A.A."/>
            <person name="Savidor A."/>
            <person name="Scheuring C.F."/>
            <person name="Smith B.M."/>
            <person name="Sobral B.W."/>
            <person name="Terry A."/>
            <person name="Torto-Alalibo T.A."/>
            <person name="Win J."/>
            <person name="Xu Z."/>
            <person name="Zhang H."/>
            <person name="Grigoriev I.V."/>
            <person name="Rokhsar D.S."/>
            <person name="Boore J.L."/>
        </authorList>
    </citation>
    <scope>NUCLEOTIDE SEQUENCE [LARGE SCALE GENOMIC DNA]</scope>
    <source>
        <strain evidence="2 3">P6497</strain>
    </source>
</reference>
<evidence type="ECO:0000313" key="3">
    <source>
        <dbReference type="Proteomes" id="UP000002640"/>
    </source>
</evidence>
<dbReference type="AlphaFoldDB" id="G4ZP12"/>
<proteinExistence type="predicted"/>
<protein>
    <submittedName>
        <fullName evidence="2">Uncharacterized protein</fullName>
    </submittedName>
</protein>
<feature type="compositionally biased region" description="Low complexity" evidence="1">
    <location>
        <begin position="81"/>
        <end position="90"/>
    </location>
</feature>
<sequence length="304" mass="33503">MNNNSGVAQQAPQIYLPVSSINCDHSKGSISIRYLMKRKGNQNDCNRVSQGSRWARQHRSSGDTNEWSAARELNRGTCSSAVLPAPAPRRNAARRKADRFRSSNGGHKNSQRPRFKTVDLRCRTAVRRVKQKIIIGIAGNGLVLSRATLAWGAPTSLQGGRKSQRSPASHATKEAAKVHLLPLPTLYRHFRIAGHKRSQLAWASKRCRSSPAKSSDIMVHVPSDGKPLGWCQPLPCKPGLRTRIKPYRAVRLAADRGAANGNYTQRFRSDRGAALYAWQGGQGSDKLYPTQRINQRVAGAVSID</sequence>
<keyword evidence="3" id="KW-1185">Reference proteome</keyword>
<dbReference type="GeneID" id="20642123"/>
<dbReference type="EMBL" id="JH159155">
    <property type="protein sequence ID" value="EGZ15767.1"/>
    <property type="molecule type" value="Genomic_DNA"/>
</dbReference>
<organism evidence="2 3">
    <name type="scientific">Phytophthora sojae (strain P6497)</name>
    <name type="common">Soybean stem and root rot agent</name>
    <name type="synonym">Phytophthora megasperma f. sp. glycines</name>
    <dbReference type="NCBI Taxonomy" id="1094619"/>
    <lineage>
        <taxon>Eukaryota</taxon>
        <taxon>Sar</taxon>
        <taxon>Stramenopiles</taxon>
        <taxon>Oomycota</taxon>
        <taxon>Peronosporomycetes</taxon>
        <taxon>Peronosporales</taxon>
        <taxon>Peronosporaceae</taxon>
        <taxon>Phytophthora</taxon>
    </lineage>
</organism>
<dbReference type="InParanoid" id="G4ZP12"/>
<dbReference type="Proteomes" id="UP000002640">
    <property type="component" value="Unassembled WGS sequence"/>
</dbReference>
<accession>G4ZP12</accession>
<feature type="region of interest" description="Disordered" evidence="1">
    <location>
        <begin position="78"/>
        <end position="115"/>
    </location>
</feature>
<name>G4ZP12_PHYSP</name>
<feature type="region of interest" description="Disordered" evidence="1">
    <location>
        <begin position="154"/>
        <end position="173"/>
    </location>
</feature>
<gene>
    <name evidence="2" type="ORF">PHYSODRAFT_302193</name>
</gene>
<dbReference type="RefSeq" id="XP_009529516.1">
    <property type="nucleotide sequence ID" value="XM_009531221.1"/>
</dbReference>
<dbReference type="KEGG" id="psoj:PHYSODRAFT_302193"/>
<evidence type="ECO:0000256" key="1">
    <source>
        <dbReference type="SAM" id="MobiDB-lite"/>
    </source>
</evidence>